<dbReference type="InParanoid" id="I1BWA4"/>
<organism evidence="1 2">
    <name type="scientific">Rhizopus delemar (strain RA 99-880 / ATCC MYA-4621 / FGSC 9543 / NRRL 43880)</name>
    <name type="common">Mucormycosis agent</name>
    <name type="synonym">Rhizopus arrhizus var. delemar</name>
    <dbReference type="NCBI Taxonomy" id="246409"/>
    <lineage>
        <taxon>Eukaryota</taxon>
        <taxon>Fungi</taxon>
        <taxon>Fungi incertae sedis</taxon>
        <taxon>Mucoromycota</taxon>
        <taxon>Mucoromycotina</taxon>
        <taxon>Mucoromycetes</taxon>
        <taxon>Mucorales</taxon>
        <taxon>Mucorineae</taxon>
        <taxon>Rhizopodaceae</taxon>
        <taxon>Rhizopus</taxon>
    </lineage>
</organism>
<dbReference type="VEuPathDB" id="FungiDB:RO3G_05189"/>
<keyword evidence="2" id="KW-1185">Reference proteome</keyword>
<evidence type="ECO:0000313" key="1">
    <source>
        <dbReference type="EMBL" id="EIE80484.1"/>
    </source>
</evidence>
<dbReference type="AlphaFoldDB" id="I1BWA4"/>
<dbReference type="Proteomes" id="UP000009138">
    <property type="component" value="Unassembled WGS sequence"/>
</dbReference>
<protein>
    <submittedName>
        <fullName evidence="1">Uncharacterized protein</fullName>
    </submittedName>
</protein>
<gene>
    <name evidence="1" type="ORF">RO3G_05189</name>
</gene>
<dbReference type="EMBL" id="CH476734">
    <property type="protein sequence ID" value="EIE80484.1"/>
    <property type="molecule type" value="Genomic_DNA"/>
</dbReference>
<dbReference type="GeneID" id="93612160"/>
<reference evidence="1 2" key="1">
    <citation type="journal article" date="2009" name="PLoS Genet.">
        <title>Genomic analysis of the basal lineage fungus Rhizopus oryzae reveals a whole-genome duplication.</title>
        <authorList>
            <person name="Ma L.-J."/>
            <person name="Ibrahim A.S."/>
            <person name="Skory C."/>
            <person name="Grabherr M.G."/>
            <person name="Burger G."/>
            <person name="Butler M."/>
            <person name="Elias M."/>
            <person name="Idnurm A."/>
            <person name="Lang B.F."/>
            <person name="Sone T."/>
            <person name="Abe A."/>
            <person name="Calvo S.E."/>
            <person name="Corrochano L.M."/>
            <person name="Engels R."/>
            <person name="Fu J."/>
            <person name="Hansberg W."/>
            <person name="Kim J.-M."/>
            <person name="Kodira C.D."/>
            <person name="Koehrsen M.J."/>
            <person name="Liu B."/>
            <person name="Miranda-Saavedra D."/>
            <person name="O'Leary S."/>
            <person name="Ortiz-Castellanos L."/>
            <person name="Poulter R."/>
            <person name="Rodriguez-Romero J."/>
            <person name="Ruiz-Herrera J."/>
            <person name="Shen Y.-Q."/>
            <person name="Zeng Q."/>
            <person name="Galagan J."/>
            <person name="Birren B.W."/>
            <person name="Cuomo C.A."/>
            <person name="Wickes B.L."/>
        </authorList>
    </citation>
    <scope>NUCLEOTIDE SEQUENCE [LARGE SCALE GENOMIC DNA]</scope>
    <source>
        <strain evidence="2">RA 99-880 / ATCC MYA-4621 / FGSC 9543 / NRRL 43880</strain>
    </source>
</reference>
<accession>I1BWA4</accession>
<name>I1BWA4_RHIO9</name>
<evidence type="ECO:0000313" key="2">
    <source>
        <dbReference type="Proteomes" id="UP000009138"/>
    </source>
</evidence>
<sequence length="59" mass="6938">MRQKLKMTNLMQAEHCLYRHSISSYDSLLADILSFQKELQFLSRLRCLETSDTQSVKNS</sequence>
<dbReference type="RefSeq" id="XP_067515880.1">
    <property type="nucleotide sequence ID" value="XM_067659779.1"/>
</dbReference>
<proteinExistence type="predicted"/>